<evidence type="ECO:0000259" key="11">
    <source>
        <dbReference type="PROSITE" id="PS51468"/>
    </source>
</evidence>
<dbReference type="Pfam" id="PF08487">
    <property type="entry name" value="VIT"/>
    <property type="match status" value="3"/>
</dbReference>
<feature type="domain" description="VWFA" evidence="10">
    <location>
        <begin position="1577"/>
        <end position="1761"/>
    </location>
</feature>
<dbReference type="Proteomes" id="UP000887568">
    <property type="component" value="Unplaced"/>
</dbReference>
<accession>A0A914AUH6</accession>
<dbReference type="PANTHER" id="PTHR10338">
    <property type="entry name" value="INTER-ALPHA-TRYPSIN INHIBITOR HEAVY CHAIN FAMILY MEMBER"/>
    <property type="match status" value="1"/>
</dbReference>
<feature type="domain" description="VIT" evidence="11">
    <location>
        <begin position="49"/>
        <end position="178"/>
    </location>
</feature>
<evidence type="ECO:0000256" key="8">
    <source>
        <dbReference type="SAM" id="MobiDB-lite"/>
    </source>
</evidence>
<dbReference type="InterPro" id="IPR013694">
    <property type="entry name" value="VIT"/>
</dbReference>
<dbReference type="PROSITE" id="PS50234">
    <property type="entry name" value="VWFA"/>
    <property type="match status" value="3"/>
</dbReference>
<feature type="domain" description="VIT" evidence="11">
    <location>
        <begin position="1320"/>
        <end position="1449"/>
    </location>
</feature>
<keyword evidence="5 9" id="KW-0732">Signal</keyword>
<evidence type="ECO:0000313" key="12">
    <source>
        <dbReference type="EnsemblMetazoa" id="XP_038066966.1"/>
    </source>
</evidence>
<feature type="signal peptide" evidence="9">
    <location>
        <begin position="1"/>
        <end position="26"/>
    </location>
</feature>
<evidence type="ECO:0000256" key="9">
    <source>
        <dbReference type="SAM" id="SignalP"/>
    </source>
</evidence>
<evidence type="ECO:0000256" key="2">
    <source>
        <dbReference type="ARBA" id="ARBA00010158"/>
    </source>
</evidence>
<evidence type="ECO:0000256" key="3">
    <source>
        <dbReference type="ARBA" id="ARBA00022525"/>
    </source>
</evidence>
<dbReference type="PANTHER" id="PTHR10338:SF108">
    <property type="entry name" value="INTER-ALPHA-TRYPSIN INHIBITOR HEAVY CHAIN H4-LIKE PROTEIN"/>
    <property type="match status" value="1"/>
</dbReference>
<feature type="chain" id="PRO_5038123924" evidence="9">
    <location>
        <begin position="27"/>
        <end position="2218"/>
    </location>
</feature>
<feature type="compositionally biased region" description="Gly residues" evidence="8">
    <location>
        <begin position="1947"/>
        <end position="1958"/>
    </location>
</feature>
<dbReference type="GO" id="GO:0004867">
    <property type="term" value="F:serine-type endopeptidase inhibitor activity"/>
    <property type="evidence" value="ECO:0007669"/>
    <property type="project" value="UniProtKB-KW"/>
</dbReference>
<reference evidence="12" key="1">
    <citation type="submission" date="2022-11" db="UniProtKB">
        <authorList>
            <consortium name="EnsemblMetazoa"/>
        </authorList>
    </citation>
    <scope>IDENTIFICATION</scope>
</reference>
<sequence length="2218" mass="244707">MRRIGMTAIGVVGVFLLSSIIPLGLAAPSAGKEWTVTASKHSQQYEMLRSIRERRQTGGGKRNDVLLFHVETKIAVRFASTTITSRISNKAADSEPLDFIMQLPVSAYITSFSMEVDGVTYYGRVRDKCEGEDENTFDASGSLSTGRITTLDPTRNTFMVTVNVAPGDRVGVMVNYQELLERSQGWYTQKISVNPQQAVRDFSIKAYITEPQGISKSEAGIIQISGDSSGAGGLGALTRTTSSYISLEEYLSKSGKSRVSMEFTPSKREQQTIGGQPSGVNGDFILRYDVQHELNVGDVQTFGDVFVHHFSPGGLSPIRKTVAFVIDVSGSMYGLKLRQTKEALATIIDQMRPSDRFNIIPFSDEVYFWREDEMVEASSTNINRAKAYITDLESKTGTNLNDAMMEGLDQLRLAGAMDPISASNPGICILFVLTDGVPSKGVTDPRTIEQNIQSGNQGKCSVVTLGFGADVDFNFLARLALGSSGVARKIFEDSAASEQLIGVYDEVATPLLVNVAIEYLGNVVSEDSLTQTVFQNYFEGSEFAISGRLANLLAANLPIRITAISATGEITIEEYVPIANTKPAVLINSENVPEGFAERTAAFISLAQLFNQYTVSNDLNEQRVIIAKSLELSQQYNLLTPLMTMTFVDSPPGQDGGSAVAVPPGLQWGIQGPVYGQRGQSDSTFGIGGSACADLNIGTTPDILINLERLHIESLITDRYARTTVTGEVANRAADRQDVPFTLHIPPGAFISDFSVELNGKTYTGKVEDIRNPDWQLAFASSTDGRQVVLVTKRDPTKDTLMMRVLGVAPESTVTFDLTYDELLERRRGVFEHRVNIWPGQAVEDLQLDIYITEPQGISDMFLKYAPRASETDEEDLRSLIRRSSDYRAHMHYAPSATDQLTFTPDGMAGDVVLEYDVIHSREGSYVEVQDGYFAHFFSPTTLQHAAKHVVFVIDVSGSMAGTKLRQVKEALKIILDDLGPKDRFNILVFSDDVQYWRRNALVQATRRNINDAKLFVDDLIDQGETNLAEAIIQADNLLDLQSGSFGEDQNILSMMYVLTDGQPTIGVKDPDELVRTVNTAINRKHALFCLGFGRNVSFDLLIQLGLQNRGNTRRIYETADASEQLQRFYFEVSRPVVFDVEMVYESAVSNPEELTSWRFPYYFDGSEVSVAGKLYENPSSTTLEGSVHGQTATGELYRNTRKDIRIAAPELTQDHTVPKVVERIWVMKTIQDLINQYAITENPAARRALADRIALLATRYNFVTPLTPMLLTDPDNDQPLVDNSLPPPSILHTGTTMDILRSLLEDLPGKQPIPGVEPRPDKFNVATKSSDGIDTKSLTVNSKIVLRFATTTISSTMENTGSKGGWAVFRQKIPLRAYITNYTLTLDGKSYQGVADEKSQNVTIQRGDLEFAQGGGFITELDPESKAFITSVNLKPGNTAEFALTYQILLPRRRGMFKQHLGLYPGQVVDNLQVDVSITEPQGLRVANAYLRDRSLAGGDDPIQPQPMTRVSDSKQLVAYRPTRQEQEELSGEGIMGDFVVEYDVNHSDGAGDIKVLNDYFVQFFSPSGLSVLRKHVIFVIDTSSSMEGTKLSQVKAALKTILDEISLGDKFNILPFSNQVEFLDRYRMVEASTANVEYAKSYVDDLQEVDATNLNRAILEGVNMLRREGEKLRGGEKVISMLIVLTDGEPTYGETDTREIERNVQDAINGDYSLFCLAFGEDADFEFLNRLALNNHGVARRIPERVDASILLQGFYDEVATPLLYDVQFYYSEGVVPNTLSERFFPNYFNGSEIVVVGKLDEARLSSHVLRSFVYGKTASEEISLASDTNTIVPSRVLLDPSIPADLVERIWAYIMIQTLQRKQALTENPSPGIQRDITDTSLRYAYLNPYTRMTVGEVQGAARREPPAMRVWDRSLPAEVRDGLSVVLSPLPKPVQPEQPSTPGGTGDGGDGTSGVDGDPHFVVNVPKSNLSLCFDINGEAGDVFSLIKDKRRGLFINGRIIAKPLSKKEKQQPKKKQKQRTYIGEIGVVYTPSAPGSGSESEMWFNPSAITVNANHTLPWGSKRTVRLGGVRVRLDGRLATVWLGTKGIKFTVVRHKMPPSNRDKPSFMGFFLNDGSGLSDGAQGLIGQFQHTKVRLSAASSNKGKPSSSTKPTASQQGEITIRGRRVSVHAGSRNNDMRKQRVDCWMAAHDSAEGIIKGHYTDYLMSDLFGTV</sequence>
<dbReference type="EnsemblMetazoa" id="XM_038211038.1">
    <property type="protein sequence ID" value="XP_038066966.1"/>
    <property type="gene ID" value="LOC119736992"/>
</dbReference>
<feature type="region of interest" description="Disordered" evidence="8">
    <location>
        <begin position="2141"/>
        <end position="2180"/>
    </location>
</feature>
<organism evidence="12 13">
    <name type="scientific">Patiria miniata</name>
    <name type="common">Bat star</name>
    <name type="synonym">Asterina miniata</name>
    <dbReference type="NCBI Taxonomy" id="46514"/>
    <lineage>
        <taxon>Eukaryota</taxon>
        <taxon>Metazoa</taxon>
        <taxon>Echinodermata</taxon>
        <taxon>Eleutherozoa</taxon>
        <taxon>Asterozoa</taxon>
        <taxon>Asteroidea</taxon>
        <taxon>Valvatacea</taxon>
        <taxon>Valvatida</taxon>
        <taxon>Asterinidae</taxon>
        <taxon>Patiria</taxon>
    </lineage>
</organism>
<dbReference type="Gene3D" id="3.40.50.410">
    <property type="entry name" value="von Willebrand factor, type A domain"/>
    <property type="match status" value="3"/>
</dbReference>
<dbReference type="SMART" id="SM00609">
    <property type="entry name" value="VIT"/>
    <property type="match status" value="3"/>
</dbReference>
<dbReference type="OMA" id="DSEARYN"/>
<dbReference type="GO" id="GO:0030212">
    <property type="term" value="P:hyaluronan metabolic process"/>
    <property type="evidence" value="ECO:0007669"/>
    <property type="project" value="InterPro"/>
</dbReference>
<comment type="similarity">
    <text evidence="2">Belongs to the ITIH family.</text>
</comment>
<dbReference type="InterPro" id="IPR002035">
    <property type="entry name" value="VWF_A"/>
</dbReference>
<name>A0A914AUH6_PATMI</name>
<evidence type="ECO:0000256" key="1">
    <source>
        <dbReference type="ARBA" id="ARBA00004613"/>
    </source>
</evidence>
<evidence type="ECO:0000256" key="7">
    <source>
        <dbReference type="ARBA" id="ARBA00023180"/>
    </source>
</evidence>
<dbReference type="GeneID" id="119736992"/>
<dbReference type="GO" id="GO:0005576">
    <property type="term" value="C:extracellular region"/>
    <property type="evidence" value="ECO:0007669"/>
    <property type="project" value="UniProtKB-SubCell"/>
</dbReference>
<feature type="compositionally biased region" description="Polar residues" evidence="8">
    <location>
        <begin position="2143"/>
        <end position="2164"/>
    </location>
</feature>
<keyword evidence="6" id="KW-0722">Serine protease inhibitor</keyword>
<dbReference type="SUPFAM" id="SSF53300">
    <property type="entry name" value="vWA-like"/>
    <property type="match status" value="3"/>
</dbReference>
<feature type="domain" description="VWFA" evidence="10">
    <location>
        <begin position="949"/>
        <end position="1133"/>
    </location>
</feature>
<dbReference type="SMART" id="SM00327">
    <property type="entry name" value="VWA"/>
    <property type="match status" value="3"/>
</dbReference>
<protein>
    <submittedName>
        <fullName evidence="12">Uncharacterized protein</fullName>
    </submittedName>
</protein>
<comment type="subcellular location">
    <subcellularLocation>
        <location evidence="1">Secreted</location>
    </subcellularLocation>
</comment>
<dbReference type="Pfam" id="PF06668">
    <property type="entry name" value="ITI_HC_C"/>
    <property type="match status" value="1"/>
</dbReference>
<dbReference type="RefSeq" id="XP_038066966.1">
    <property type="nucleotide sequence ID" value="XM_038211038.1"/>
</dbReference>
<dbReference type="InterPro" id="IPR010600">
    <property type="entry name" value="ITI_HC_C"/>
</dbReference>
<evidence type="ECO:0000259" key="10">
    <source>
        <dbReference type="PROSITE" id="PS50234"/>
    </source>
</evidence>
<evidence type="ECO:0000256" key="5">
    <source>
        <dbReference type="ARBA" id="ARBA00022729"/>
    </source>
</evidence>
<keyword evidence="7" id="KW-0325">Glycoprotein</keyword>
<dbReference type="PROSITE" id="PS51468">
    <property type="entry name" value="VIT"/>
    <property type="match status" value="3"/>
</dbReference>
<evidence type="ECO:0000256" key="6">
    <source>
        <dbReference type="ARBA" id="ARBA00022900"/>
    </source>
</evidence>
<keyword evidence="13" id="KW-1185">Reference proteome</keyword>
<keyword evidence="3" id="KW-0964">Secreted</keyword>
<proteinExistence type="inferred from homology"/>
<feature type="domain" description="VWFA" evidence="10">
    <location>
        <begin position="321"/>
        <end position="507"/>
    </location>
</feature>
<feature type="region of interest" description="Disordered" evidence="8">
    <location>
        <begin position="1932"/>
        <end position="1963"/>
    </location>
</feature>
<keyword evidence="4" id="KW-0646">Protease inhibitor</keyword>
<dbReference type="InterPro" id="IPR050934">
    <property type="entry name" value="ITIH"/>
</dbReference>
<evidence type="ECO:0000256" key="4">
    <source>
        <dbReference type="ARBA" id="ARBA00022690"/>
    </source>
</evidence>
<dbReference type="Pfam" id="PF00092">
    <property type="entry name" value="VWA"/>
    <property type="match status" value="3"/>
</dbReference>
<feature type="domain" description="VIT" evidence="11">
    <location>
        <begin position="691"/>
        <end position="822"/>
    </location>
</feature>
<evidence type="ECO:0000313" key="13">
    <source>
        <dbReference type="Proteomes" id="UP000887568"/>
    </source>
</evidence>
<dbReference type="OrthoDB" id="299997at2759"/>
<dbReference type="InterPro" id="IPR036465">
    <property type="entry name" value="vWFA_dom_sf"/>
</dbReference>